<dbReference type="AlphaFoldDB" id="A0A016T4C5"/>
<proteinExistence type="predicted"/>
<evidence type="ECO:0000313" key="2">
    <source>
        <dbReference type="Proteomes" id="UP000024635"/>
    </source>
</evidence>
<organism evidence="1 2">
    <name type="scientific">Ancylostoma ceylanicum</name>
    <dbReference type="NCBI Taxonomy" id="53326"/>
    <lineage>
        <taxon>Eukaryota</taxon>
        <taxon>Metazoa</taxon>
        <taxon>Ecdysozoa</taxon>
        <taxon>Nematoda</taxon>
        <taxon>Chromadorea</taxon>
        <taxon>Rhabditida</taxon>
        <taxon>Rhabditina</taxon>
        <taxon>Rhabditomorpha</taxon>
        <taxon>Strongyloidea</taxon>
        <taxon>Ancylostomatidae</taxon>
        <taxon>Ancylostomatinae</taxon>
        <taxon>Ancylostoma</taxon>
    </lineage>
</organism>
<accession>A0A016T4C5</accession>
<comment type="caution">
    <text evidence="1">The sequence shown here is derived from an EMBL/GenBank/DDBJ whole genome shotgun (WGS) entry which is preliminary data.</text>
</comment>
<protein>
    <submittedName>
        <fullName evidence="1">Uncharacterized protein</fullName>
    </submittedName>
</protein>
<reference evidence="2" key="1">
    <citation type="journal article" date="2015" name="Nat. Genet.">
        <title>The genome and transcriptome of the zoonotic hookworm Ancylostoma ceylanicum identify infection-specific gene families.</title>
        <authorList>
            <person name="Schwarz E.M."/>
            <person name="Hu Y."/>
            <person name="Antoshechkin I."/>
            <person name="Miller M.M."/>
            <person name="Sternberg P.W."/>
            <person name="Aroian R.V."/>
        </authorList>
    </citation>
    <scope>NUCLEOTIDE SEQUENCE</scope>
    <source>
        <strain evidence="2">HY135</strain>
    </source>
</reference>
<dbReference type="EMBL" id="JARK01001472">
    <property type="protein sequence ID" value="EYB97843.1"/>
    <property type="molecule type" value="Genomic_DNA"/>
</dbReference>
<dbReference type="Proteomes" id="UP000024635">
    <property type="component" value="Unassembled WGS sequence"/>
</dbReference>
<name>A0A016T4C5_9BILA</name>
<gene>
    <name evidence="1" type="primary">Acey_s0136.g1957</name>
    <name evidence="1" type="ORF">Y032_0136g1957</name>
</gene>
<evidence type="ECO:0000313" key="1">
    <source>
        <dbReference type="EMBL" id="EYB97843.1"/>
    </source>
</evidence>
<sequence>MVQSRKQPIFLRRTIRMGVFTKQVTKLQPARTTVPKRSEMMFCTQCILYQTPIAKGSSCEEKCGSKRGSRIAFVMAFCLD</sequence>
<keyword evidence="2" id="KW-1185">Reference proteome</keyword>